<accession>A0ABR0I4Q5</accession>
<gene>
    <name evidence="2" type="ORF">QC764_500495</name>
</gene>
<evidence type="ECO:0000313" key="2">
    <source>
        <dbReference type="EMBL" id="KAK4675195.1"/>
    </source>
</evidence>
<dbReference type="EMBL" id="JAFFHC010000005">
    <property type="protein sequence ID" value="KAK4675195.1"/>
    <property type="molecule type" value="Genomic_DNA"/>
</dbReference>
<dbReference type="Proteomes" id="UP001323617">
    <property type="component" value="Unassembled WGS sequence"/>
</dbReference>
<feature type="signal peptide" evidence="1">
    <location>
        <begin position="1"/>
        <end position="16"/>
    </location>
</feature>
<organism evidence="2 3">
    <name type="scientific">Podospora pseudoanserina</name>
    <dbReference type="NCBI Taxonomy" id="2609844"/>
    <lineage>
        <taxon>Eukaryota</taxon>
        <taxon>Fungi</taxon>
        <taxon>Dikarya</taxon>
        <taxon>Ascomycota</taxon>
        <taxon>Pezizomycotina</taxon>
        <taxon>Sordariomycetes</taxon>
        <taxon>Sordariomycetidae</taxon>
        <taxon>Sordariales</taxon>
        <taxon>Podosporaceae</taxon>
        <taxon>Podospora</taxon>
    </lineage>
</organism>
<dbReference type="GeneID" id="87968179"/>
<keyword evidence="1" id="KW-0732">Signal</keyword>
<proteinExistence type="predicted"/>
<name>A0ABR0I4Q5_9PEZI</name>
<evidence type="ECO:0000313" key="3">
    <source>
        <dbReference type="Proteomes" id="UP001323617"/>
    </source>
</evidence>
<sequence length="84" mass="8948">MLLLLTWLLPHYTVQAVIAAIAKTNISSSQGDPWAALKAKNPAIYAKIIKAQAASDTAIKGGKIKPFKVVIAKVRAAAPVVRKK</sequence>
<dbReference type="RefSeq" id="XP_062798665.1">
    <property type="nucleotide sequence ID" value="XM_062947314.1"/>
</dbReference>
<feature type="chain" id="PRO_5046143940" evidence="1">
    <location>
        <begin position="17"/>
        <end position="84"/>
    </location>
</feature>
<reference evidence="2 3" key="1">
    <citation type="journal article" date="2023" name="bioRxiv">
        <title>High-quality genome assemblies of four members of thePodospora anserinaspecies complex.</title>
        <authorList>
            <person name="Ament-Velasquez S.L."/>
            <person name="Vogan A.A."/>
            <person name="Wallerman O."/>
            <person name="Hartmann F."/>
            <person name="Gautier V."/>
            <person name="Silar P."/>
            <person name="Giraud T."/>
            <person name="Johannesson H."/>
        </authorList>
    </citation>
    <scope>NUCLEOTIDE SEQUENCE [LARGE SCALE GENOMIC DNA]</scope>
    <source>
        <strain evidence="2 3">CBS 124.78</strain>
    </source>
</reference>
<protein>
    <submittedName>
        <fullName evidence="2">Uncharacterized protein</fullName>
    </submittedName>
</protein>
<keyword evidence="3" id="KW-1185">Reference proteome</keyword>
<evidence type="ECO:0000256" key="1">
    <source>
        <dbReference type="SAM" id="SignalP"/>
    </source>
</evidence>
<comment type="caution">
    <text evidence="2">The sequence shown here is derived from an EMBL/GenBank/DDBJ whole genome shotgun (WGS) entry which is preliminary data.</text>
</comment>